<name>A0A423JWD5_9PSED</name>
<proteinExistence type="predicted"/>
<dbReference type="Proteomes" id="UP000285349">
    <property type="component" value="Unassembled WGS sequence"/>
</dbReference>
<dbReference type="RefSeq" id="WP_123513712.1">
    <property type="nucleotide sequence ID" value="NZ_MOBQ01000028.1"/>
</dbReference>
<sequence>MMVCSGVFIGWYGGDVTPRIFYENFIDVMVTIDGNDGWREALIARLMMRSSAGPDGVGGRFYNLQHWAD</sequence>
<comment type="caution">
    <text evidence="1">The sequence shown here is derived from an EMBL/GenBank/DDBJ whole genome shotgun (WGS) entry which is preliminary data.</text>
</comment>
<dbReference type="OrthoDB" id="7029546at2"/>
<reference evidence="1 2" key="1">
    <citation type="submission" date="2016-10" db="EMBL/GenBank/DDBJ databases">
        <title>Comparative genome analysis of multiple Pseudomonas spp. focuses on biocontrol and plant growth promoting traits.</title>
        <authorList>
            <person name="Tao X.-Y."/>
            <person name="Taylor C.G."/>
        </authorList>
    </citation>
    <scope>NUCLEOTIDE SEQUENCE [LARGE SCALE GENOMIC DNA]</scope>
    <source>
        <strain evidence="1 2">37A10</strain>
    </source>
</reference>
<protein>
    <submittedName>
        <fullName evidence="1">Uncharacterized protein</fullName>
    </submittedName>
</protein>
<accession>A0A423JWD5</accession>
<organism evidence="1 2">
    <name type="scientific">Pseudomonas frederiksbergensis</name>
    <dbReference type="NCBI Taxonomy" id="104087"/>
    <lineage>
        <taxon>Bacteria</taxon>
        <taxon>Pseudomonadati</taxon>
        <taxon>Pseudomonadota</taxon>
        <taxon>Gammaproteobacteria</taxon>
        <taxon>Pseudomonadales</taxon>
        <taxon>Pseudomonadaceae</taxon>
        <taxon>Pseudomonas</taxon>
    </lineage>
</organism>
<dbReference type="AlphaFoldDB" id="A0A423JWD5"/>
<gene>
    <name evidence="1" type="ORF">BK666_23550</name>
</gene>
<evidence type="ECO:0000313" key="1">
    <source>
        <dbReference type="EMBL" id="RON41998.1"/>
    </source>
</evidence>
<dbReference type="EMBL" id="MOBQ01000028">
    <property type="protein sequence ID" value="RON41998.1"/>
    <property type="molecule type" value="Genomic_DNA"/>
</dbReference>
<evidence type="ECO:0000313" key="2">
    <source>
        <dbReference type="Proteomes" id="UP000285349"/>
    </source>
</evidence>